<evidence type="ECO:0000313" key="1">
    <source>
        <dbReference type="EMBL" id="SCU78240.1"/>
    </source>
</evidence>
<accession>A0A1G4IP48</accession>
<dbReference type="OrthoDB" id="4031898at2759"/>
<name>A0A1G4IP48_9SACH</name>
<gene>
    <name evidence="1" type="ORF">LADA_0A04610G</name>
</gene>
<dbReference type="GO" id="GO:0005743">
    <property type="term" value="C:mitochondrial inner membrane"/>
    <property type="evidence" value="ECO:0007669"/>
    <property type="project" value="InterPro"/>
</dbReference>
<dbReference type="GO" id="GO:0003743">
    <property type="term" value="F:translation initiation factor activity"/>
    <property type="evidence" value="ECO:0007669"/>
    <property type="project" value="InterPro"/>
</dbReference>
<dbReference type="AlphaFoldDB" id="A0A1G4IP48"/>
<dbReference type="Proteomes" id="UP000190274">
    <property type="component" value="Chromosome A"/>
</dbReference>
<proteinExistence type="predicted"/>
<reference evidence="1 2" key="1">
    <citation type="submission" date="2016-03" db="EMBL/GenBank/DDBJ databases">
        <authorList>
            <person name="Devillers H."/>
        </authorList>
    </citation>
    <scope>NUCLEOTIDE SEQUENCE [LARGE SCALE GENOMIC DNA]</scope>
    <source>
        <strain evidence="1">CBS 10888</strain>
    </source>
</reference>
<dbReference type="EMBL" id="LT598460">
    <property type="protein sequence ID" value="SCU78240.1"/>
    <property type="molecule type" value="Genomic_DNA"/>
</dbReference>
<keyword evidence="2" id="KW-1185">Reference proteome</keyword>
<dbReference type="Pfam" id="PF05476">
    <property type="entry name" value="PET122"/>
    <property type="match status" value="1"/>
</dbReference>
<dbReference type="GO" id="GO:0070131">
    <property type="term" value="P:positive regulation of mitochondrial translation"/>
    <property type="evidence" value="ECO:0007669"/>
    <property type="project" value="InterPro"/>
</dbReference>
<protein>
    <submittedName>
        <fullName evidence="1">LADA_0A04610g1_1</fullName>
    </submittedName>
</protein>
<organism evidence="1 2">
    <name type="scientific">Lachancea dasiensis</name>
    <dbReference type="NCBI Taxonomy" id="1072105"/>
    <lineage>
        <taxon>Eukaryota</taxon>
        <taxon>Fungi</taxon>
        <taxon>Dikarya</taxon>
        <taxon>Ascomycota</taxon>
        <taxon>Saccharomycotina</taxon>
        <taxon>Saccharomycetes</taxon>
        <taxon>Saccharomycetales</taxon>
        <taxon>Saccharomycetaceae</taxon>
        <taxon>Lachancea</taxon>
    </lineage>
</organism>
<sequence length="297" mass="33991">MKHTHIVRNVSKSSLSTSLRKNLIAQCLNLEFDSLLETVRKLPVDRLDENFLQLYLAMGVQHAHVPSVDYLWYKYVMTRKVLMVKPSTLCGIGVVSLNGNKPFIPRQLCAHFEQFYGHDGHKWAECRDELLRIKVESFAKTAGARMSFREKWKVFLEDIDNVVDPSLNICVYDFPHLTASLKGADPELLEQLLFHENKIAIKNSSTLPTLLNMILLQDWLSADFKLRIFGAFRDCHRSLGYSDSISIIFRVLRGDLYRSTKFMSYLTSNQMTLPPLGARCFLATTKGERDIPCGGRV</sequence>
<evidence type="ECO:0000313" key="2">
    <source>
        <dbReference type="Proteomes" id="UP000190274"/>
    </source>
</evidence>
<dbReference type="STRING" id="1266660.A0A1G4IP48"/>
<dbReference type="InterPro" id="IPR008732">
    <property type="entry name" value="Pet122"/>
</dbReference>